<dbReference type="Proteomes" id="UP001492541">
    <property type="component" value="Chromosome"/>
</dbReference>
<accession>A0ABZ3H4C3</accession>
<protein>
    <submittedName>
        <fullName evidence="2">DUF5305 domain-containing protein</fullName>
    </submittedName>
</protein>
<dbReference type="GeneID" id="90448683"/>
<evidence type="ECO:0000256" key="1">
    <source>
        <dbReference type="SAM" id="Phobius"/>
    </source>
</evidence>
<keyword evidence="1" id="KW-1133">Transmembrane helix</keyword>
<dbReference type="Pfam" id="PF17231">
    <property type="entry name" value="DUF5305"/>
    <property type="match status" value="1"/>
</dbReference>
<evidence type="ECO:0000313" key="2">
    <source>
        <dbReference type="EMBL" id="XAT64415.1"/>
    </source>
</evidence>
<name>A0ABZ3H4C3_GEOAI</name>
<keyword evidence="3" id="KW-1185">Reference proteome</keyword>
<sequence length="337" mass="38193">MKRVKIVTEIFLILAVLSAYFLISYWDIPDEEKMKKRVGSFGVEVRFVPVAEITSPTIIFGDKDTIRGGDTFFANLVKRFWLEYEIKASPGVTGDYSIRMYLKPSESKVLPEWRKELPYSYEGVIDGKQSGKISVDIFYVKQLWDRIQKETGLNYNTPIVEIETTVNIMGNINGEKIRSEYRHISSMTVGKTLKFANLEFSKSENIERDVVVQNYISTPFGNAKPSTIKTVLVAVLVTSASAILTLNKELIMGGINSKINNGRLDRKFRKKYDSLIVQARKISPTAGNTVFLRSLEDVGKIAYELESPIIETDEYLAVMSNGNAYIYRKGDGNEKKK</sequence>
<dbReference type="RefSeq" id="WP_193805950.1">
    <property type="nucleotide sequence ID" value="NZ_CP087714.1"/>
</dbReference>
<keyword evidence="1" id="KW-0472">Membrane</keyword>
<dbReference type="EMBL" id="CP087714">
    <property type="protein sequence ID" value="XAT64415.1"/>
    <property type="molecule type" value="Genomic_DNA"/>
</dbReference>
<reference evidence="2 3" key="1">
    <citation type="submission" date="2021-11" db="EMBL/GenBank/DDBJ databases">
        <title>Whole genome of Geoglobus acetivorans.</title>
        <authorList>
            <person name="Liu D."/>
        </authorList>
    </citation>
    <scope>NUCLEOTIDE SEQUENCE [LARGE SCALE GENOMIC DNA]</scope>
    <source>
        <strain evidence="2 3">SBH6</strain>
    </source>
</reference>
<keyword evidence="1" id="KW-0812">Transmembrane</keyword>
<gene>
    <name evidence="2" type="ORF">LPQ35_03320</name>
</gene>
<proteinExistence type="predicted"/>
<dbReference type="InterPro" id="IPR035185">
    <property type="entry name" value="DUF5305"/>
</dbReference>
<feature type="transmembrane region" description="Helical" evidence="1">
    <location>
        <begin position="6"/>
        <end position="28"/>
    </location>
</feature>
<organism evidence="2 3">
    <name type="scientific">Geoglobus acetivorans</name>
    <dbReference type="NCBI Taxonomy" id="565033"/>
    <lineage>
        <taxon>Archaea</taxon>
        <taxon>Methanobacteriati</taxon>
        <taxon>Methanobacteriota</taxon>
        <taxon>Archaeoglobi</taxon>
        <taxon>Archaeoglobales</taxon>
        <taxon>Archaeoglobaceae</taxon>
        <taxon>Geoglobus</taxon>
    </lineage>
</organism>
<evidence type="ECO:0000313" key="3">
    <source>
        <dbReference type="Proteomes" id="UP001492541"/>
    </source>
</evidence>